<proteinExistence type="predicted"/>
<dbReference type="SMART" id="SM00322">
    <property type="entry name" value="KH"/>
    <property type="match status" value="1"/>
</dbReference>
<accession>A0A6J3BYZ0</accession>
<dbReference type="GO" id="GO:0003723">
    <property type="term" value="F:RNA binding"/>
    <property type="evidence" value="ECO:0007669"/>
    <property type="project" value="UniProtKB-UniRule"/>
</dbReference>
<keyword evidence="3" id="KW-1185">Reference proteome</keyword>
<dbReference type="RefSeq" id="XP_031763899.2">
    <property type="nucleotide sequence ID" value="XM_031908039.2"/>
</dbReference>
<dbReference type="Gene3D" id="3.30.1370.10">
    <property type="entry name" value="K Homology domain, type 1"/>
    <property type="match status" value="1"/>
</dbReference>
<dbReference type="Gene3D" id="3.90.1140.10">
    <property type="entry name" value="Cyclic phosphodiesterase"/>
    <property type="match status" value="1"/>
</dbReference>
<dbReference type="InterPro" id="IPR019510">
    <property type="entry name" value="AKAP7-like_phosphoesterase"/>
</dbReference>
<dbReference type="InParanoid" id="A0A6J3BYZ0"/>
<feature type="domain" description="K Homology" evidence="2">
    <location>
        <begin position="87"/>
        <end position="155"/>
    </location>
</feature>
<reference evidence="4" key="1">
    <citation type="submission" date="2025-08" db="UniProtKB">
        <authorList>
            <consortium name="RefSeq"/>
        </authorList>
    </citation>
    <scope>IDENTIFICATION</scope>
    <source>
        <tissue evidence="4">Whole larvae</tissue>
    </source>
</reference>
<protein>
    <submittedName>
        <fullName evidence="4">Activating signal cointegrator 1 complex subunit 1 isoform X1</fullName>
    </submittedName>
</protein>
<sequence length="389" mass="45401">MLMTKNQYFWLIYQKKCRVQTNYPINMADVLKPELIWIEGRCYRINDPAMEITAFQEHDLYENEAIFNDPDDDDEEDEFEIIMMDNNRYSTSMHVSKHYIGSIIGKKGAMKMRIERDTKTDIKIPRQGQTGYIMIYGPSASNVKAARRRVNIIVMSSRMKQKSTHFISIPMNSPDIIKNFENFKEIVLRDNSSRDLEESLFIKAQKLHITVGVMCLMDNEERLYVSKLFTEAKEKIIMPLIRDHLPLRIRLKGLSYMNDDPRSIDVLYGLVQEEAAPTGLLQNLTDALVEYFYKAGFMEKEYGREHVKMHVTLINSKYRSRSSEATTAEDKWKDRRKPRITFDGSEILKKFADYDFGVTELTDIHLSQRHSMGPDGFYQPTCVISCNKA</sequence>
<organism evidence="3 4">
    <name type="scientific">Galleria mellonella</name>
    <name type="common">Greater wax moth</name>
    <dbReference type="NCBI Taxonomy" id="7137"/>
    <lineage>
        <taxon>Eukaryota</taxon>
        <taxon>Metazoa</taxon>
        <taxon>Ecdysozoa</taxon>
        <taxon>Arthropoda</taxon>
        <taxon>Hexapoda</taxon>
        <taxon>Insecta</taxon>
        <taxon>Pterygota</taxon>
        <taxon>Neoptera</taxon>
        <taxon>Endopterygota</taxon>
        <taxon>Lepidoptera</taxon>
        <taxon>Glossata</taxon>
        <taxon>Ditrysia</taxon>
        <taxon>Pyraloidea</taxon>
        <taxon>Pyralidae</taxon>
        <taxon>Galleriinae</taxon>
        <taxon>Galleria</taxon>
    </lineage>
</organism>
<dbReference type="PROSITE" id="PS50084">
    <property type="entry name" value="KH_TYPE_1"/>
    <property type="match status" value="1"/>
</dbReference>
<dbReference type="CDD" id="cd22419">
    <property type="entry name" value="KH-I_ASCC1"/>
    <property type="match status" value="1"/>
</dbReference>
<evidence type="ECO:0000313" key="4">
    <source>
        <dbReference type="RefSeq" id="XP_031763899.2"/>
    </source>
</evidence>
<dbReference type="GO" id="GO:0006355">
    <property type="term" value="P:regulation of DNA-templated transcription"/>
    <property type="evidence" value="ECO:0007669"/>
    <property type="project" value="TreeGrafter"/>
</dbReference>
<evidence type="ECO:0000256" key="1">
    <source>
        <dbReference type="PROSITE-ProRule" id="PRU00117"/>
    </source>
</evidence>
<dbReference type="GeneID" id="113516970"/>
<dbReference type="InterPro" id="IPR004087">
    <property type="entry name" value="KH_dom"/>
</dbReference>
<evidence type="ECO:0000313" key="3">
    <source>
        <dbReference type="Proteomes" id="UP001652740"/>
    </source>
</evidence>
<dbReference type="PIRSF" id="PIRSF027019">
    <property type="entry name" value="Euk_LigT"/>
    <property type="match status" value="1"/>
</dbReference>
<dbReference type="AlphaFoldDB" id="A0A6J3BYZ0"/>
<dbReference type="GO" id="GO:0006307">
    <property type="term" value="P:DNA alkylation repair"/>
    <property type="evidence" value="ECO:0007669"/>
    <property type="project" value="InterPro"/>
</dbReference>
<dbReference type="FunCoup" id="A0A6J3BYZ0">
    <property type="interactions" value="1376"/>
</dbReference>
<dbReference type="Pfam" id="PF10469">
    <property type="entry name" value="AKAP7_NLS"/>
    <property type="match status" value="1"/>
</dbReference>
<dbReference type="PANTHER" id="PTHR13360">
    <property type="entry name" value="ACTIVATING SIGNAL COINTEGRATOR 1 COMPLEX SUBUNIT 1"/>
    <property type="match status" value="1"/>
</dbReference>
<dbReference type="PANTHER" id="PTHR13360:SF1">
    <property type="entry name" value="ACTIVATING SIGNAL COINTEGRATOR 1 COMPLEX SUBUNIT 1"/>
    <property type="match status" value="1"/>
</dbReference>
<dbReference type="InterPro" id="IPR047538">
    <property type="entry name" value="KH-I_ASCC1"/>
</dbReference>
<keyword evidence="1" id="KW-0694">RNA-binding</keyword>
<gene>
    <name evidence="4" type="primary">LOC113516970</name>
</gene>
<dbReference type="InterPro" id="IPR036612">
    <property type="entry name" value="KH_dom_type_1_sf"/>
</dbReference>
<name>A0A6J3BYZ0_GALME</name>
<dbReference type="Pfam" id="PF00013">
    <property type="entry name" value="KH_1"/>
    <property type="match status" value="1"/>
</dbReference>
<dbReference type="InterPro" id="IPR004088">
    <property type="entry name" value="KH_dom_type_1"/>
</dbReference>
<dbReference type="SUPFAM" id="SSF54791">
    <property type="entry name" value="Eukaryotic type KH-domain (KH-domain type I)"/>
    <property type="match status" value="1"/>
</dbReference>
<dbReference type="InterPro" id="IPR009210">
    <property type="entry name" value="ASCC1"/>
</dbReference>
<evidence type="ECO:0000259" key="2">
    <source>
        <dbReference type="SMART" id="SM00322"/>
    </source>
</evidence>
<dbReference type="Proteomes" id="UP001652740">
    <property type="component" value="Unplaced"/>
</dbReference>
<dbReference type="GO" id="GO:0005634">
    <property type="term" value="C:nucleus"/>
    <property type="evidence" value="ECO:0007669"/>
    <property type="project" value="TreeGrafter"/>
</dbReference>